<evidence type="ECO:0000256" key="11">
    <source>
        <dbReference type="ARBA" id="ARBA00022842"/>
    </source>
</evidence>
<feature type="signal peptide" evidence="20">
    <location>
        <begin position="1"/>
        <end position="23"/>
    </location>
</feature>
<dbReference type="EMBL" id="JABGBO010000005">
    <property type="protein sequence ID" value="NOL49621.1"/>
    <property type="molecule type" value="Genomic_DNA"/>
</dbReference>
<comment type="subcellular location">
    <subcellularLocation>
        <location evidence="17 20">Cell inner membrane</location>
        <topology evidence="17 20">Lipid-anchor</topology>
        <orientation evidence="17 20">Periplasmic side</orientation>
    </subcellularLocation>
</comment>
<feature type="binding site" evidence="19">
    <location>
        <position position="304"/>
    </location>
    <ligand>
        <name>Mg(2+)</name>
        <dbReference type="ChEBI" id="CHEBI:18420"/>
    </ligand>
</feature>
<evidence type="ECO:0000256" key="14">
    <source>
        <dbReference type="ARBA" id="ARBA00023288"/>
    </source>
</evidence>
<evidence type="ECO:0000313" key="22">
    <source>
        <dbReference type="Proteomes" id="UP000541421"/>
    </source>
</evidence>
<keyword evidence="10 18" id="KW-0274">FAD</keyword>
<keyword evidence="12" id="KW-0472">Membrane</keyword>
<comment type="function">
    <text evidence="20">Flavin transferase that catalyzes the transfer of the FMN moiety of FAD and its covalent binding to the hydroxyl group of a threonine residue in a target flavoprotein.</text>
</comment>
<evidence type="ECO:0000256" key="10">
    <source>
        <dbReference type="ARBA" id="ARBA00022827"/>
    </source>
</evidence>
<keyword evidence="22" id="KW-1185">Reference proteome</keyword>
<evidence type="ECO:0000256" key="9">
    <source>
        <dbReference type="ARBA" id="ARBA00022729"/>
    </source>
</evidence>
<sequence>MSHLKPFNLFRYAVLTLGLVVLAACQPKAEPEMVTLSGQTMGTTYTVKYIVEPSQTLPDPVAVKAEIDKRLQQVNQEMSTYIPSSEISRFNQMTGCSETAPCNMTIAQDFATVVGEAIRINAVTQGALDITVGPVVNMWGFGPDKEVIKAPSPEQLAKVRPIIGIDKIFLHQNTLSKKAAGVYIDLSSIAKGFGVDKIAFYLDELQLNNYLVEIGGELRAKGHNLQSQPWSIGIEHPSVLQHQSNQLVIPLENMAMATSGDYRNFRMDDTGHRLSHIINPQTLAPISHRLASITVVHGSTMTADGLATGLFVLGEQKALDIAEKEHLPVFLIIQTGDKFETKMSSAFKALLKQ</sequence>
<organism evidence="21 22">
    <name type="scientific">Pelistega europaea</name>
    <dbReference type="NCBI Taxonomy" id="106147"/>
    <lineage>
        <taxon>Bacteria</taxon>
        <taxon>Pseudomonadati</taxon>
        <taxon>Pseudomonadota</taxon>
        <taxon>Betaproteobacteria</taxon>
        <taxon>Burkholderiales</taxon>
        <taxon>Alcaligenaceae</taxon>
        <taxon>Pelistega</taxon>
    </lineage>
</organism>
<evidence type="ECO:0000256" key="7">
    <source>
        <dbReference type="ARBA" id="ARBA00022679"/>
    </source>
</evidence>
<dbReference type="InterPro" id="IPR003374">
    <property type="entry name" value="ApbE-like_sf"/>
</dbReference>
<reference evidence="21 22" key="1">
    <citation type="submission" date="2020-05" db="EMBL/GenBank/DDBJ databases">
        <authorList>
            <person name="Niu N."/>
        </authorList>
    </citation>
    <scope>NUCLEOTIDE SEQUENCE [LARGE SCALE GENOMIC DNA]</scope>
    <source>
        <strain evidence="21 22">LMG10982</strain>
    </source>
</reference>
<comment type="caution">
    <text evidence="21">The sequence shown here is derived from an EMBL/GenBank/DDBJ whole genome shotgun (WGS) entry which is preliminary data.</text>
</comment>
<dbReference type="RefSeq" id="WP_171588604.1">
    <property type="nucleotide sequence ID" value="NZ_JABGBO010000005.1"/>
</dbReference>
<keyword evidence="5 20" id="KW-0997">Cell inner membrane</keyword>
<dbReference type="PIRSF" id="PIRSF006268">
    <property type="entry name" value="ApbE"/>
    <property type="match status" value="1"/>
</dbReference>
<evidence type="ECO:0000256" key="20">
    <source>
        <dbReference type="RuleBase" id="RU363002"/>
    </source>
</evidence>
<evidence type="ECO:0000256" key="17">
    <source>
        <dbReference type="ARBA" id="ARBA00060485"/>
    </source>
</evidence>
<feature type="chain" id="PRO_5031594327" description="FAD:protein FMN transferase" evidence="20">
    <location>
        <begin position="24"/>
        <end position="353"/>
    </location>
</feature>
<keyword evidence="14 20" id="KW-0449">Lipoprotein</keyword>
<keyword evidence="13" id="KW-0564">Palmitate</keyword>
<evidence type="ECO:0000256" key="5">
    <source>
        <dbReference type="ARBA" id="ARBA00022519"/>
    </source>
</evidence>
<dbReference type="FunFam" id="3.10.520.10:FF:000001">
    <property type="entry name" value="FAD:protein FMN transferase"/>
    <property type="match status" value="1"/>
</dbReference>
<dbReference type="Pfam" id="PF02424">
    <property type="entry name" value="ApbE"/>
    <property type="match status" value="1"/>
</dbReference>
<dbReference type="AlphaFoldDB" id="A0A7Y4P4L5"/>
<keyword evidence="6 18" id="KW-0285">Flavoprotein</keyword>
<evidence type="ECO:0000256" key="19">
    <source>
        <dbReference type="PIRSR" id="PIRSR006268-2"/>
    </source>
</evidence>
<keyword evidence="4" id="KW-1003">Cell membrane</keyword>
<dbReference type="Gene3D" id="3.10.520.10">
    <property type="entry name" value="ApbE-like domains"/>
    <property type="match status" value="1"/>
</dbReference>
<evidence type="ECO:0000313" key="21">
    <source>
        <dbReference type="EMBL" id="NOL49621.1"/>
    </source>
</evidence>
<dbReference type="EC" id="2.7.1.180" evidence="2 18"/>
<dbReference type="Proteomes" id="UP000541421">
    <property type="component" value="Unassembled WGS sequence"/>
</dbReference>
<dbReference type="GO" id="GO:0046872">
    <property type="term" value="F:metal ion binding"/>
    <property type="evidence" value="ECO:0007669"/>
    <property type="project" value="UniProtKB-UniRule"/>
</dbReference>
<keyword evidence="8 18" id="KW-0479">Metal-binding</keyword>
<dbReference type="InterPro" id="IPR024932">
    <property type="entry name" value="ApbE"/>
</dbReference>
<evidence type="ECO:0000256" key="3">
    <source>
        <dbReference type="ARBA" id="ARBA00016337"/>
    </source>
</evidence>
<evidence type="ECO:0000256" key="6">
    <source>
        <dbReference type="ARBA" id="ARBA00022630"/>
    </source>
</evidence>
<evidence type="ECO:0000256" key="4">
    <source>
        <dbReference type="ARBA" id="ARBA00022475"/>
    </source>
</evidence>
<dbReference type="SUPFAM" id="SSF143631">
    <property type="entry name" value="ApbE-like"/>
    <property type="match status" value="1"/>
</dbReference>
<comment type="catalytic activity">
    <reaction evidence="16 18 20">
        <text>L-threonyl-[protein] + FAD = FMN-L-threonyl-[protein] + AMP + H(+)</text>
        <dbReference type="Rhea" id="RHEA:36847"/>
        <dbReference type="Rhea" id="RHEA-COMP:11060"/>
        <dbReference type="Rhea" id="RHEA-COMP:11061"/>
        <dbReference type="ChEBI" id="CHEBI:15378"/>
        <dbReference type="ChEBI" id="CHEBI:30013"/>
        <dbReference type="ChEBI" id="CHEBI:57692"/>
        <dbReference type="ChEBI" id="CHEBI:74257"/>
        <dbReference type="ChEBI" id="CHEBI:456215"/>
        <dbReference type="EC" id="2.7.1.180"/>
    </reaction>
</comment>
<evidence type="ECO:0000256" key="8">
    <source>
        <dbReference type="ARBA" id="ARBA00022723"/>
    </source>
</evidence>
<feature type="binding site" evidence="19">
    <location>
        <position position="188"/>
    </location>
    <ligand>
        <name>Mg(2+)</name>
        <dbReference type="ChEBI" id="CHEBI:18420"/>
    </ligand>
</feature>
<proteinExistence type="inferred from homology"/>
<dbReference type="GO" id="GO:0016740">
    <property type="term" value="F:transferase activity"/>
    <property type="evidence" value="ECO:0007669"/>
    <property type="project" value="UniProtKB-UniRule"/>
</dbReference>
<keyword evidence="11 18" id="KW-0460">Magnesium</keyword>
<protein>
    <recommendedName>
        <fullName evidence="3 18">FAD:protein FMN transferase</fullName>
        <ecNumber evidence="2 18">2.7.1.180</ecNumber>
    </recommendedName>
    <alternativeName>
        <fullName evidence="15 18">Flavin transferase</fullName>
    </alternativeName>
</protein>
<keyword evidence="9 20" id="KW-0732">Signal</keyword>
<comment type="similarity">
    <text evidence="1 18 20">Belongs to the ApbE family.</text>
</comment>
<evidence type="ECO:0000256" key="16">
    <source>
        <dbReference type="ARBA" id="ARBA00048540"/>
    </source>
</evidence>
<feature type="binding site" evidence="19">
    <location>
        <position position="308"/>
    </location>
    <ligand>
        <name>Mg(2+)</name>
        <dbReference type="ChEBI" id="CHEBI:18420"/>
    </ligand>
</feature>
<gene>
    <name evidence="21" type="ORF">HKX40_05670</name>
</gene>
<evidence type="ECO:0000256" key="12">
    <source>
        <dbReference type="ARBA" id="ARBA00023136"/>
    </source>
</evidence>
<dbReference type="PANTHER" id="PTHR30040">
    <property type="entry name" value="THIAMINE BIOSYNTHESIS LIPOPROTEIN APBE"/>
    <property type="match status" value="1"/>
</dbReference>
<evidence type="ECO:0000256" key="13">
    <source>
        <dbReference type="ARBA" id="ARBA00023139"/>
    </source>
</evidence>
<dbReference type="PANTHER" id="PTHR30040:SF2">
    <property type="entry name" value="FAD:PROTEIN FMN TRANSFERASE"/>
    <property type="match status" value="1"/>
</dbReference>
<evidence type="ECO:0000256" key="18">
    <source>
        <dbReference type="PIRNR" id="PIRNR006268"/>
    </source>
</evidence>
<dbReference type="GO" id="GO:0005886">
    <property type="term" value="C:plasma membrane"/>
    <property type="evidence" value="ECO:0007669"/>
    <property type="project" value="UniProtKB-SubCell"/>
</dbReference>
<dbReference type="PROSITE" id="PS51257">
    <property type="entry name" value="PROKAR_LIPOPROTEIN"/>
    <property type="match status" value="1"/>
</dbReference>
<name>A0A7Y4P4L5_9BURK</name>
<evidence type="ECO:0000256" key="1">
    <source>
        <dbReference type="ARBA" id="ARBA00008282"/>
    </source>
</evidence>
<accession>A0A7Y4P4L5</accession>
<comment type="cofactor">
    <cofactor evidence="19">
        <name>Mg(2+)</name>
        <dbReference type="ChEBI" id="CHEBI:18420"/>
    </cofactor>
    <cofactor evidence="19">
        <name>Mn(2+)</name>
        <dbReference type="ChEBI" id="CHEBI:29035"/>
    </cofactor>
    <text evidence="19">Magnesium. Can also use manganese.</text>
</comment>
<evidence type="ECO:0000256" key="15">
    <source>
        <dbReference type="ARBA" id="ARBA00031306"/>
    </source>
</evidence>
<keyword evidence="7 18" id="KW-0808">Transferase</keyword>
<evidence type="ECO:0000256" key="2">
    <source>
        <dbReference type="ARBA" id="ARBA00011955"/>
    </source>
</evidence>